<keyword evidence="5" id="KW-1185">Reference proteome</keyword>
<evidence type="ECO:0000313" key="5">
    <source>
        <dbReference type="Proteomes" id="UP000287972"/>
    </source>
</evidence>
<sequence>MASTSSTSFERSLDQFRDYLSKDQKQQFNAANFQDLDAAIQEMQAKLGRDKRLCNFRRMEKFLDAMKDVEQLVTIFLNVHEVVAFVWGPIKLALMAATTWANSIKQLIDAYEEIGEALSNLAFFHTLIKSKGGEHLRQAVEDYFSDILSFHRCVLNVFSRPNWQTFFKAAWGSFRRQVERIIKALKLRQEKLSHERLQAHAIHEGVRDFREHADGRFDKLEADLDSIRSTLASECLRSQTSAENQDMKDFLEDKLDVSSFGSRNRLDSPELSSPSAGDWIFQHPTFQSWESATPSQESVLFLNGSPGAGKTTLATKVIRHLKSNPSHGSTVYFFFRHDDEHRKSAKPMIRALLSQLIQQDETIMRYLYEKCANMSHNLELSSLAALKDLTLDCLTSQTSISVVLDGLDECSENEPGTIINWFLEKVLPSAASRGCRLKLLVCGQRDGRLDGLLSTQPQIRLDTVEFHKRDIEAYSKSRAAEIYDRFFQTPEQGEELAAKVAKTSQGMFLYTKVVMSNFLSMDSADEFEDEIEDETFPEDLDKAYERIIQRILINSKPSRQKTVKKILGSLICSKRPLRWREIQSSFCIDAEKGTCNAKRRRVDSCKKICSSLVDTTICDLFGSVQSEEIVHMVHETAGKYLVQSGIIDLFQEHANIALFCCRYLSSRPFLQDLETTDVQNALRSGYFGLLDYATAHYSDHIQEAQKHASSLPADVVASAMRLLTAYSRNTSNESVHEMEASAQTVTNTLRAENIDLPIQARLVIIRAATESQHHDLSKEDAYLNLSGPLRFKCPRVCCSKFTAGFRNQSTRDLHLEKHERPYRCTYTDCFGHDVGYESLERLETHCEAFHWDTVKLSTFPSTKDVKPKDIFEACKRGNLELVKEFHLAGAKLDKSTTKVHITPLYLATQGKHAKVCEYLVSQGADPFQSNKYGSRELSPMYLAIQQGNTPLFELFLHARRDFKDAIDISHYSRYIAGSIGDNRLEVLELLLRLEPHIDHATIVEDVFNNLLSREWQTLVASFSQLHADSSLVHWWYRRAFPNAYHDGISDSGANHLIKRPDSSEYRTCHRSLLQPSDKRLHEALKRRCHPLSMFLLDFADEDDLQLRDESGRLPAHRFAEASCFDVNCKECPVIAERLIQVGGASSVNTPADDGSLPIHSAVSRAFIAAGSVQTLISHTNNLNHQDDEGMSPIFLANTINTLSAFLALSSHHNHQLITKMCQVSYTAARCIHCGIIRFLREYGRVHCEDVTKGRHCQGETSSGTSYSDFVCDDCFQEQAANDDNLYTTTKEKKK</sequence>
<protein>
    <recommendedName>
        <fullName evidence="3">NACHT domain-containing protein</fullName>
    </recommendedName>
</protein>
<feature type="domain" description="NACHT" evidence="3">
    <location>
        <begin position="298"/>
        <end position="441"/>
    </location>
</feature>
<evidence type="ECO:0000313" key="4">
    <source>
        <dbReference type="EMBL" id="RSL81509.1"/>
    </source>
</evidence>
<comment type="caution">
    <text evidence="4">The sequence shown here is derived from an EMBL/GenBank/DDBJ whole genome shotgun (WGS) entry which is preliminary data.</text>
</comment>
<feature type="repeat" description="ANK" evidence="2">
    <location>
        <begin position="899"/>
        <end position="931"/>
    </location>
</feature>
<keyword evidence="1" id="KW-0677">Repeat</keyword>
<keyword evidence="2" id="KW-0040">ANK repeat</keyword>
<accession>A0A428RVI3</accession>
<dbReference type="PANTHER" id="PTHR10039">
    <property type="entry name" value="AMELOGENIN"/>
    <property type="match status" value="1"/>
</dbReference>
<dbReference type="SUPFAM" id="SSF48403">
    <property type="entry name" value="Ankyrin repeat"/>
    <property type="match status" value="1"/>
</dbReference>
<organism evidence="4 5">
    <name type="scientific">Fusarium floridanum</name>
    <dbReference type="NCBI Taxonomy" id="1325733"/>
    <lineage>
        <taxon>Eukaryota</taxon>
        <taxon>Fungi</taxon>
        <taxon>Dikarya</taxon>
        <taxon>Ascomycota</taxon>
        <taxon>Pezizomycotina</taxon>
        <taxon>Sordariomycetes</taxon>
        <taxon>Hypocreomycetidae</taxon>
        <taxon>Hypocreales</taxon>
        <taxon>Nectriaceae</taxon>
        <taxon>Fusarium</taxon>
        <taxon>Fusarium solani species complex</taxon>
    </lineage>
</organism>
<dbReference type="Proteomes" id="UP000287972">
    <property type="component" value="Unassembled WGS sequence"/>
</dbReference>
<dbReference type="Pfam" id="PF24883">
    <property type="entry name" value="NPHP3_N"/>
    <property type="match status" value="1"/>
</dbReference>
<dbReference type="InterPro" id="IPR056884">
    <property type="entry name" value="NPHP3-like_N"/>
</dbReference>
<dbReference type="InterPro" id="IPR036770">
    <property type="entry name" value="Ankyrin_rpt-contain_sf"/>
</dbReference>
<dbReference type="InterPro" id="IPR002110">
    <property type="entry name" value="Ankyrin_rpt"/>
</dbReference>
<dbReference type="SUPFAM" id="SSF52540">
    <property type="entry name" value="P-loop containing nucleoside triphosphate hydrolases"/>
    <property type="match status" value="1"/>
</dbReference>
<dbReference type="InterPro" id="IPR007111">
    <property type="entry name" value="NACHT_NTPase"/>
</dbReference>
<dbReference type="PROSITE" id="PS50837">
    <property type="entry name" value="NACHT"/>
    <property type="match status" value="1"/>
</dbReference>
<dbReference type="InterPro" id="IPR056125">
    <property type="entry name" value="DUF7708"/>
</dbReference>
<dbReference type="InterPro" id="IPR027417">
    <property type="entry name" value="P-loop_NTPase"/>
</dbReference>
<evidence type="ECO:0000259" key="3">
    <source>
        <dbReference type="PROSITE" id="PS50837"/>
    </source>
</evidence>
<dbReference type="PROSITE" id="PS50088">
    <property type="entry name" value="ANK_REPEAT"/>
    <property type="match status" value="1"/>
</dbReference>
<name>A0A428RVI3_9HYPO</name>
<dbReference type="SMART" id="SM00248">
    <property type="entry name" value="ANK"/>
    <property type="match status" value="4"/>
</dbReference>
<reference evidence="4 5" key="1">
    <citation type="submission" date="2017-06" db="EMBL/GenBank/DDBJ databases">
        <title>Comparative genomic analysis of Ambrosia Fusariam Clade fungi.</title>
        <authorList>
            <person name="Stajich J.E."/>
            <person name="Carrillo J."/>
            <person name="Kijimoto T."/>
            <person name="Eskalen A."/>
            <person name="O'Donnell K."/>
            <person name="Kasson M."/>
        </authorList>
    </citation>
    <scope>NUCLEOTIDE SEQUENCE [LARGE SCALE GENOMIC DNA]</scope>
    <source>
        <strain evidence="4 5">NRRL62606</strain>
    </source>
</reference>
<dbReference type="Pfam" id="PF24809">
    <property type="entry name" value="DUF7708"/>
    <property type="match status" value="1"/>
</dbReference>
<gene>
    <name evidence="4" type="ORF">CEP51_005783</name>
</gene>
<dbReference type="Gene3D" id="3.40.50.300">
    <property type="entry name" value="P-loop containing nucleotide triphosphate hydrolases"/>
    <property type="match status" value="1"/>
</dbReference>
<dbReference type="EMBL" id="NKCL01000120">
    <property type="protein sequence ID" value="RSL81509.1"/>
    <property type="molecule type" value="Genomic_DNA"/>
</dbReference>
<dbReference type="Pfam" id="PF12796">
    <property type="entry name" value="Ank_2"/>
    <property type="match status" value="1"/>
</dbReference>
<dbReference type="InterPro" id="IPR054471">
    <property type="entry name" value="GPIID_WHD"/>
</dbReference>
<evidence type="ECO:0000256" key="1">
    <source>
        <dbReference type="ARBA" id="ARBA00022737"/>
    </source>
</evidence>
<dbReference type="Gene3D" id="1.25.40.20">
    <property type="entry name" value="Ankyrin repeat-containing domain"/>
    <property type="match status" value="2"/>
</dbReference>
<dbReference type="Pfam" id="PF22939">
    <property type="entry name" value="WHD_GPIID"/>
    <property type="match status" value="1"/>
</dbReference>
<proteinExistence type="predicted"/>
<evidence type="ECO:0000256" key="2">
    <source>
        <dbReference type="PROSITE-ProRule" id="PRU00023"/>
    </source>
</evidence>
<dbReference type="PANTHER" id="PTHR10039:SF14">
    <property type="entry name" value="NACHT DOMAIN-CONTAINING PROTEIN"/>
    <property type="match status" value="1"/>
</dbReference>